<dbReference type="Gene3D" id="1.25.40.10">
    <property type="entry name" value="Tetratricopeptide repeat domain"/>
    <property type="match status" value="1"/>
</dbReference>
<evidence type="ECO:0000256" key="2">
    <source>
        <dbReference type="PROSITE-ProRule" id="PRU00339"/>
    </source>
</evidence>
<dbReference type="CDD" id="cd02440">
    <property type="entry name" value="AdoMet_MTases"/>
    <property type="match status" value="1"/>
</dbReference>
<dbReference type="EMBL" id="JARKHS020036019">
    <property type="protein sequence ID" value="KAK8756666.1"/>
    <property type="molecule type" value="Genomic_DNA"/>
</dbReference>
<evidence type="ECO:0000256" key="3">
    <source>
        <dbReference type="PROSITE-ProRule" id="PRU01015"/>
    </source>
</evidence>
<dbReference type="GO" id="GO:0032259">
    <property type="term" value="P:methylation"/>
    <property type="evidence" value="ECO:0007669"/>
    <property type="project" value="UniProtKB-KW"/>
</dbReference>
<dbReference type="GO" id="GO:0005634">
    <property type="term" value="C:nucleus"/>
    <property type="evidence" value="ECO:0007669"/>
    <property type="project" value="TreeGrafter"/>
</dbReference>
<dbReference type="GO" id="GO:0016274">
    <property type="term" value="F:protein-arginine N-methyltransferase activity"/>
    <property type="evidence" value="ECO:0007669"/>
    <property type="project" value="InterPro"/>
</dbReference>
<evidence type="ECO:0000313" key="5">
    <source>
        <dbReference type="Proteomes" id="UP001321473"/>
    </source>
</evidence>
<dbReference type="InterPro" id="IPR019734">
    <property type="entry name" value="TPR_rpt"/>
</dbReference>
<dbReference type="Pfam" id="PF06325">
    <property type="entry name" value="PrmA"/>
    <property type="match status" value="1"/>
</dbReference>
<keyword evidence="3" id="KW-0808">Transferase</keyword>
<dbReference type="InterPro" id="IPR011990">
    <property type="entry name" value="TPR-like_helical_dom_sf"/>
</dbReference>
<keyword evidence="1 3" id="KW-0949">S-adenosyl-L-methionine</keyword>
<accession>A0AAQ4D2H6</accession>
<organism evidence="4 5">
    <name type="scientific">Amblyomma americanum</name>
    <name type="common">Lone star tick</name>
    <dbReference type="NCBI Taxonomy" id="6943"/>
    <lineage>
        <taxon>Eukaryota</taxon>
        <taxon>Metazoa</taxon>
        <taxon>Ecdysozoa</taxon>
        <taxon>Arthropoda</taxon>
        <taxon>Chelicerata</taxon>
        <taxon>Arachnida</taxon>
        <taxon>Acari</taxon>
        <taxon>Parasitiformes</taxon>
        <taxon>Ixodida</taxon>
        <taxon>Ixodoidea</taxon>
        <taxon>Ixodidae</taxon>
        <taxon>Amblyomminae</taxon>
        <taxon>Amblyomma</taxon>
    </lineage>
</organism>
<dbReference type="GO" id="GO:0042054">
    <property type="term" value="F:histone methyltransferase activity"/>
    <property type="evidence" value="ECO:0007669"/>
    <property type="project" value="TreeGrafter"/>
</dbReference>
<dbReference type="PANTHER" id="PTHR11006">
    <property type="entry name" value="PROTEIN ARGININE N-METHYLTRANSFERASE"/>
    <property type="match status" value="1"/>
</dbReference>
<evidence type="ECO:0000313" key="4">
    <source>
        <dbReference type="EMBL" id="KAK8756666.1"/>
    </source>
</evidence>
<proteinExistence type="predicted"/>
<dbReference type="PANTHER" id="PTHR11006:SF60">
    <property type="entry name" value="PROTEIN ARGININE N-METHYLTRANSFERASE 9"/>
    <property type="match status" value="1"/>
</dbReference>
<evidence type="ECO:0008006" key="6">
    <source>
        <dbReference type="Google" id="ProtNLM"/>
    </source>
</evidence>
<comment type="caution">
    <text evidence="4">The sequence shown here is derived from an EMBL/GenBank/DDBJ whole genome shotgun (WGS) entry which is preliminary data.</text>
</comment>
<protein>
    <recommendedName>
        <fullName evidence="6">Protein arginine n-methyltransferase prmt1</fullName>
    </recommendedName>
</protein>
<sequence>MEASCLRRPRKHTEKLETEQRWTELFDCYEELLKAYDSCEELHHSLGALLLRHGHIKEAACSLQKALEINPNFAAARQSLDSLKTILVERWHFRMLNDISRNRAFHDAIVAAVQNGHKHVLDIGAGTGLLSLFALSAGADKVYACEVSPTSCEVARTVFDENEFDTKVHIINKHSTELTVPGDLSECVTLAVTETFDSGLFGEHVLKSLDHAWEHLLRAEPLACSQPKATVIPEKAEVFACLIESQWIRDGHRVSKQVLEAVLKMRDVELNAAYSDEEPYDSEKLSQVKHGFRRLSEPFHVLSVDFNNHEEIQDLIRGVHLKEQVLCAESGILDAVCLWFRLKVGDTWLDTGPDSETCWEQAIFRGPSVQVCSGKTVMLEISCQGHITVHCELDSLINAPKKAVTSLESEVIRALNGQAPIMAQISEQLDARLGNRSTQNILDASHIPLLGLLLLRRQPDWKLTYVPNSNSKDFVASFVKAHGLEMAVNAVENLEELHNGKGKQYDIFIVNVFESSGLLRQGVFEDIALLRKSCLKPDVTMVPSSVTLRGVLVESEALEEQSHLVSDSRTLGFRIADSINIFQVHMQQEICLATLPHRPLCDVFTLLEINMCNVGLDLPEISAVRTVPLLQAGRISGCCYWFEQDSPDGVTVSSYSADDTSLQAAVVFSGGVLGSAGTTIRVGTSCIDSNISIWLDNVRDGKVLQ</sequence>
<dbReference type="PROSITE" id="PS50005">
    <property type="entry name" value="TPR"/>
    <property type="match status" value="1"/>
</dbReference>
<dbReference type="AlphaFoldDB" id="A0AAQ4D2H6"/>
<dbReference type="Gene3D" id="3.40.50.150">
    <property type="entry name" value="Vaccinia Virus protein VP39"/>
    <property type="match status" value="1"/>
</dbReference>
<feature type="repeat" description="TPR" evidence="2">
    <location>
        <begin position="40"/>
        <end position="73"/>
    </location>
</feature>
<reference evidence="4 5" key="1">
    <citation type="journal article" date="2023" name="Arcadia Sci">
        <title>De novo assembly of a long-read Amblyomma americanum tick genome.</title>
        <authorList>
            <person name="Chou S."/>
            <person name="Poskanzer K.E."/>
            <person name="Rollins M."/>
            <person name="Thuy-Boun P.S."/>
        </authorList>
    </citation>
    <scope>NUCLEOTIDE SEQUENCE [LARGE SCALE GENOMIC DNA]</scope>
    <source>
        <strain evidence="4">F_SG_1</strain>
        <tissue evidence="4">Salivary glands</tissue>
    </source>
</reference>
<keyword evidence="5" id="KW-1185">Reference proteome</keyword>
<keyword evidence="2" id="KW-0802">TPR repeat</keyword>
<keyword evidence="3" id="KW-0489">Methyltransferase</keyword>
<dbReference type="InterPro" id="IPR025799">
    <property type="entry name" value="Arg_MeTrfase"/>
</dbReference>
<dbReference type="PROSITE" id="PS51678">
    <property type="entry name" value="SAM_MT_PRMT"/>
    <property type="match status" value="1"/>
</dbReference>
<dbReference type="InterPro" id="IPR029063">
    <property type="entry name" value="SAM-dependent_MTases_sf"/>
</dbReference>
<dbReference type="SUPFAM" id="SSF53335">
    <property type="entry name" value="S-adenosyl-L-methionine-dependent methyltransferases"/>
    <property type="match status" value="1"/>
</dbReference>
<gene>
    <name evidence="4" type="ORF">V5799_000647</name>
</gene>
<name>A0AAQ4D2H6_AMBAM</name>
<dbReference type="Gene3D" id="2.70.160.11">
    <property type="entry name" value="Hnrnp arginine n-methyltransferase1"/>
    <property type="match status" value="2"/>
</dbReference>
<dbReference type="SUPFAM" id="SSF48452">
    <property type="entry name" value="TPR-like"/>
    <property type="match status" value="1"/>
</dbReference>
<evidence type="ECO:0000256" key="1">
    <source>
        <dbReference type="ARBA" id="ARBA00022691"/>
    </source>
</evidence>
<dbReference type="Proteomes" id="UP001321473">
    <property type="component" value="Unassembled WGS sequence"/>
</dbReference>